<feature type="chain" id="PRO_5011559780" evidence="1">
    <location>
        <begin position="20"/>
        <end position="1170"/>
    </location>
</feature>
<dbReference type="GO" id="GO:0030246">
    <property type="term" value="F:carbohydrate binding"/>
    <property type="evidence" value="ECO:0007669"/>
    <property type="project" value="InterPro"/>
</dbReference>
<feature type="signal peptide" evidence="1">
    <location>
        <begin position="1"/>
        <end position="19"/>
    </location>
</feature>
<dbReference type="Gene3D" id="2.170.130.10">
    <property type="entry name" value="TonB-dependent receptor, plug domain"/>
    <property type="match status" value="1"/>
</dbReference>
<name>A0A1H8TF82_9SPHI</name>
<organism evidence="2 3">
    <name type="scientific">Mucilaginibacter gossypiicola</name>
    <dbReference type="NCBI Taxonomy" id="551995"/>
    <lineage>
        <taxon>Bacteria</taxon>
        <taxon>Pseudomonadati</taxon>
        <taxon>Bacteroidota</taxon>
        <taxon>Sphingobacteriia</taxon>
        <taxon>Sphingobacteriales</taxon>
        <taxon>Sphingobacteriaceae</taxon>
        <taxon>Mucilaginibacter</taxon>
    </lineage>
</organism>
<reference evidence="3" key="1">
    <citation type="submission" date="2016-10" db="EMBL/GenBank/DDBJ databases">
        <authorList>
            <person name="Varghese N."/>
            <person name="Submissions S."/>
        </authorList>
    </citation>
    <scope>NUCLEOTIDE SEQUENCE [LARGE SCALE GENOMIC DNA]</scope>
    <source>
        <strain evidence="3">Gh-48</strain>
    </source>
</reference>
<dbReference type="AlphaFoldDB" id="A0A1H8TF82"/>
<evidence type="ECO:0000313" key="3">
    <source>
        <dbReference type="Proteomes" id="UP000198942"/>
    </source>
</evidence>
<proteinExistence type="predicted"/>
<dbReference type="OrthoDB" id="679547at2"/>
<dbReference type="InterPro" id="IPR037066">
    <property type="entry name" value="Plug_dom_sf"/>
</dbReference>
<gene>
    <name evidence="2" type="ORF">SAMN05192574_115102</name>
</gene>
<dbReference type="Pfam" id="PF13715">
    <property type="entry name" value="CarbopepD_reg_2"/>
    <property type="match status" value="1"/>
</dbReference>
<dbReference type="Proteomes" id="UP000198942">
    <property type="component" value="Unassembled WGS sequence"/>
</dbReference>
<dbReference type="EMBL" id="FOCL01000015">
    <property type="protein sequence ID" value="SEO89587.1"/>
    <property type="molecule type" value="Genomic_DNA"/>
</dbReference>
<dbReference type="STRING" id="551995.SAMN05192574_115102"/>
<protein>
    <submittedName>
        <fullName evidence="2">CarboxypepD_reg-like domain-containing protein</fullName>
    </submittedName>
</protein>
<dbReference type="Gene3D" id="2.60.40.1120">
    <property type="entry name" value="Carboxypeptidase-like, regulatory domain"/>
    <property type="match status" value="1"/>
</dbReference>
<keyword evidence="1" id="KW-0732">Signal</keyword>
<dbReference type="SUPFAM" id="SSF56935">
    <property type="entry name" value="Porins"/>
    <property type="match status" value="1"/>
</dbReference>
<dbReference type="RefSeq" id="WP_091220224.1">
    <property type="nucleotide sequence ID" value="NZ_FOCL01000015.1"/>
</dbReference>
<dbReference type="InterPro" id="IPR013784">
    <property type="entry name" value="Carb-bd-like_fold"/>
</dbReference>
<evidence type="ECO:0000313" key="2">
    <source>
        <dbReference type="EMBL" id="SEO89587.1"/>
    </source>
</evidence>
<evidence type="ECO:0000256" key="1">
    <source>
        <dbReference type="SAM" id="SignalP"/>
    </source>
</evidence>
<dbReference type="Gene3D" id="2.60.40.1930">
    <property type="match status" value="1"/>
</dbReference>
<dbReference type="SUPFAM" id="SSF49452">
    <property type="entry name" value="Starch-binding domain-like"/>
    <property type="match status" value="1"/>
</dbReference>
<accession>A0A1H8TF82</accession>
<keyword evidence="3" id="KW-1185">Reference proteome</keyword>
<sequence length="1170" mass="129543">MLKKLFLFYLLVTPFWCLAQTRITGRVVNATDKTAIANASVFLSNATVGTKTTPEGTFTLADAKNGKYELVVSIVGFETYKQNITIMGSDMVLPDIIVSPKTYALKEVTIKQRTDPNRAQYLAAFKEQFLGKSELADQCKLLNPEMLDFAYDDDTKTLTASSIDFLNVENRGLGYRVKYLITSFTYNDKDISNRKLHYEGFVLFEELKGTPSQQKDWQRARLQVYKGSAMHFLRALQAKHLDEEGFRVLQYANPERRDVPESQLSKKMRPILMTYPLNEDEMMAKTDLPGVHALGCDFDSFHITYNEDHRFPKRGQMNNINGTDNHDVTVLSFNVPYALFDGNGTLLDPNSVTYSGAWGNNRVAELLPIDYEPLNTRAVSEKPGLTDVINKLRNYNSSYTAEKVYLHFDKPYYAAGDTVYFKAYITAGDRHELSDISSVLHAELINTANSIDQAVKLQITDGVAWGDFALPDTLPKGNYHIRAYTKWMQNQGNNNYFDREIKIGSTNNKIAESAAKAPLPVATNKIDVQFFAEGGNMITGIQSKIAFKAIGADGAGVNVSGIITDNENNHVATFASSHLGMGSFYLKAQPGKSYKAELNYADGTKNTINLPMPIENGISLSVDNSEIPRAIVKINAADAFYKQNNGREFTLLIYSGGTASTIACRLDSQTITRDILKRRLKTGIATITLFSAANEPLCERLIFVQNYDQMSLAINSPKADYKKRERVDISLNVKNRAGDPSVGHFSVSVIDENKVPVVENSEHTILTDLLLTSDLKGNVEQPNYYFANVNGETTKNLDLVMLTNGYRGFEWKPLLSGSYPAIAYQPEKGLEISGSVKRSGGSAMHEGTVSLISSQPTTVLSQPVDDRGDFAFSNLFFTDTGRFILQAVTAKGDNSTRLTYNKNNQKLPVSSLGLNTVPNDINLSMTNYLENNKLRQDDYLKYSKIKMLKEVKIKAVKKNEYRSSVLGGPGSADQVIQLGQLPVSGSLTQMLESRVHGGRAYAMLKGDFDGLVILDGVAMDSHITASGIPGGGSLDFISASDVETVEFFYNANAALYGVRGGHGVIVVTTKAKGGLTEKEITSTGILPISVPGFYKARVFYSPKYENLEQAGNRPDLRSTIYWQPELMTDKNGQALFNYFNADGTGSYRIAIEGIDEDGNLGRLVYRYNVQ</sequence>